<dbReference type="InterPro" id="IPR004089">
    <property type="entry name" value="MCPsignal_dom"/>
</dbReference>
<reference evidence="8" key="1">
    <citation type="journal article" date="2019" name="Int. J. Syst. Evol. Microbiol.">
        <title>The Global Catalogue of Microorganisms (GCM) 10K type strain sequencing project: providing services to taxonomists for standard genome sequencing and annotation.</title>
        <authorList>
            <consortium name="The Broad Institute Genomics Platform"/>
            <consortium name="The Broad Institute Genome Sequencing Center for Infectious Disease"/>
            <person name="Wu L."/>
            <person name="Ma J."/>
        </authorList>
    </citation>
    <scope>NUCLEOTIDE SEQUENCE [LARGE SCALE GENOMIC DNA]</scope>
    <source>
        <strain evidence="8">NBRC 100033</strain>
    </source>
</reference>
<dbReference type="Pfam" id="PF08447">
    <property type="entry name" value="PAS_3"/>
    <property type="match status" value="1"/>
</dbReference>
<feature type="transmembrane region" description="Helical" evidence="4">
    <location>
        <begin position="147"/>
        <end position="168"/>
    </location>
</feature>
<comment type="subcellular location">
    <subcellularLocation>
        <location evidence="1">Membrane</location>
    </subcellularLocation>
</comment>
<evidence type="ECO:0000256" key="2">
    <source>
        <dbReference type="ARBA" id="ARBA00023224"/>
    </source>
</evidence>
<dbReference type="SMART" id="SM00283">
    <property type="entry name" value="MA"/>
    <property type="match status" value="1"/>
</dbReference>
<dbReference type="Proteomes" id="UP001156682">
    <property type="component" value="Unassembled WGS sequence"/>
</dbReference>
<dbReference type="NCBIfam" id="TIGR00229">
    <property type="entry name" value="sensory_box"/>
    <property type="match status" value="1"/>
</dbReference>
<feature type="transmembrane region" description="Helical" evidence="4">
    <location>
        <begin position="174"/>
        <end position="194"/>
    </location>
</feature>
<keyword evidence="8" id="KW-1185">Reference proteome</keyword>
<proteinExistence type="predicted"/>
<organism evidence="7 8">
    <name type="scientific">Marinospirillum insulare</name>
    <dbReference type="NCBI Taxonomy" id="217169"/>
    <lineage>
        <taxon>Bacteria</taxon>
        <taxon>Pseudomonadati</taxon>
        <taxon>Pseudomonadota</taxon>
        <taxon>Gammaproteobacteria</taxon>
        <taxon>Oceanospirillales</taxon>
        <taxon>Oceanospirillaceae</taxon>
        <taxon>Marinospirillum</taxon>
    </lineage>
</organism>
<dbReference type="Gene3D" id="3.30.450.20">
    <property type="entry name" value="PAS domain"/>
    <property type="match status" value="1"/>
</dbReference>
<keyword evidence="4" id="KW-0812">Transmembrane</keyword>
<dbReference type="InterPro" id="IPR000014">
    <property type="entry name" value="PAS"/>
</dbReference>
<name>A0ABQ6A3N8_9GAMM</name>
<protein>
    <submittedName>
        <fullName evidence="7">Methyl-accepting chemotaxis protein</fullName>
    </submittedName>
</protein>
<dbReference type="InterPro" id="IPR035965">
    <property type="entry name" value="PAS-like_dom_sf"/>
</dbReference>
<keyword evidence="4" id="KW-0472">Membrane</keyword>
<dbReference type="InterPro" id="IPR013655">
    <property type="entry name" value="PAS_fold_3"/>
</dbReference>
<accession>A0ABQ6A3N8</accession>
<evidence type="ECO:0000259" key="5">
    <source>
        <dbReference type="PROSITE" id="PS50111"/>
    </source>
</evidence>
<evidence type="ECO:0000313" key="7">
    <source>
        <dbReference type="EMBL" id="GLR64803.1"/>
    </source>
</evidence>
<dbReference type="CDD" id="cd00130">
    <property type="entry name" value="PAS"/>
    <property type="match status" value="1"/>
</dbReference>
<gene>
    <name evidence="7" type="ORF">GCM10007878_22410</name>
</gene>
<dbReference type="EMBL" id="BSOR01000039">
    <property type="protein sequence ID" value="GLR64803.1"/>
    <property type="molecule type" value="Genomic_DNA"/>
</dbReference>
<dbReference type="Gene3D" id="1.10.287.950">
    <property type="entry name" value="Methyl-accepting chemotaxis protein"/>
    <property type="match status" value="1"/>
</dbReference>
<evidence type="ECO:0000256" key="4">
    <source>
        <dbReference type="SAM" id="Phobius"/>
    </source>
</evidence>
<comment type="caution">
    <text evidence="7">The sequence shown here is derived from an EMBL/GenBank/DDBJ whole genome shotgun (WGS) entry which is preliminary data.</text>
</comment>
<evidence type="ECO:0000259" key="6">
    <source>
        <dbReference type="PROSITE" id="PS50112"/>
    </source>
</evidence>
<dbReference type="PANTHER" id="PTHR32089:SF74">
    <property type="entry name" value="METHYL-ACCEPTING CHEMOTAXIS PROTEIN AER"/>
    <property type="match status" value="1"/>
</dbReference>
<dbReference type="PROSITE" id="PS50112">
    <property type="entry name" value="PAS"/>
    <property type="match status" value="1"/>
</dbReference>
<keyword evidence="2 3" id="KW-0807">Transducer</keyword>
<evidence type="ECO:0000256" key="3">
    <source>
        <dbReference type="PROSITE-ProRule" id="PRU00284"/>
    </source>
</evidence>
<dbReference type="SUPFAM" id="SSF55785">
    <property type="entry name" value="PYP-like sensor domain (PAS domain)"/>
    <property type="match status" value="1"/>
</dbReference>
<dbReference type="Pfam" id="PF00015">
    <property type="entry name" value="MCPsignal"/>
    <property type="match status" value="1"/>
</dbReference>
<evidence type="ECO:0000313" key="8">
    <source>
        <dbReference type="Proteomes" id="UP001156682"/>
    </source>
</evidence>
<evidence type="ECO:0000256" key="1">
    <source>
        <dbReference type="ARBA" id="ARBA00004370"/>
    </source>
</evidence>
<keyword evidence="4" id="KW-1133">Transmembrane helix</keyword>
<dbReference type="RefSeq" id="WP_027850581.1">
    <property type="nucleotide sequence ID" value="NZ_BSOR01000039.1"/>
</dbReference>
<dbReference type="PANTHER" id="PTHR32089">
    <property type="entry name" value="METHYL-ACCEPTING CHEMOTAXIS PROTEIN MCPB"/>
    <property type="match status" value="1"/>
</dbReference>
<feature type="domain" description="Methyl-accepting transducer" evidence="5">
    <location>
        <begin position="248"/>
        <end position="484"/>
    </location>
</feature>
<dbReference type="PROSITE" id="PS50111">
    <property type="entry name" value="CHEMOTAXIS_TRANSDUC_2"/>
    <property type="match status" value="1"/>
</dbReference>
<feature type="domain" description="PAS" evidence="6">
    <location>
        <begin position="25"/>
        <end position="60"/>
    </location>
</feature>
<sequence>MKINLPVTDKAIDLTNQDRLVSTTNLKGTTTYANDDFQRISGFSSEELVGKNHNIVRHPDMPPLAFADLWSRIKAGDSWMGVVKNRCKNGDTYWVDAYVSPIFENNQHVGYQSVRVKPEESLVERAEKTYTAIRTGKQKAPRKRWSAYGLLLGLILLQILSTLTTLYLVDSRSLAGLTVGFFGLIILGSAAVFLNPLKNIYQKALNLVDNPVAQQVYSGSMNEFGALDLALRMQEAQLRTVIGRVQDATSSLDEVATSTDKAMQQSEQSVGNQEAHLNDLASMIEQLDISIREIDQSIEGINQASQHMDQETHRGQTSVEASVASVQRMADSYDLATSSIENLREDADSISDSISAITDIADQTNLLALNAAIEAARAGESGRGFAVVADAVRQLASSTQDVTETITNRIKVIQQNISQAVKQMDESHQESQNTVEQIVKAGQVLSEMTTAADQVLNSSQRVATAVHQQSQASSSVIESLQQLREVAESTRAQAATTSQSTDNLTEQIRQMHSLAKAFSSK</sequence>
<dbReference type="SUPFAM" id="SSF58104">
    <property type="entry name" value="Methyl-accepting chemotaxis protein (MCP) signaling domain"/>
    <property type="match status" value="1"/>
</dbReference>